<evidence type="ECO:0000313" key="10">
    <source>
        <dbReference type="Proteomes" id="UP000555649"/>
    </source>
</evidence>
<evidence type="ECO:0000256" key="5">
    <source>
        <dbReference type="ARBA" id="ARBA00023054"/>
    </source>
</evidence>
<evidence type="ECO:0000256" key="8">
    <source>
        <dbReference type="SAM" id="Coils"/>
    </source>
</evidence>
<dbReference type="GO" id="GO:0000775">
    <property type="term" value="C:chromosome, centromeric region"/>
    <property type="evidence" value="ECO:0007669"/>
    <property type="project" value="UniProtKB-SubCell"/>
</dbReference>
<evidence type="ECO:0000256" key="4">
    <source>
        <dbReference type="ARBA" id="ARBA00022454"/>
    </source>
</evidence>
<reference evidence="9 10" key="1">
    <citation type="submission" date="2019-09" db="EMBL/GenBank/DDBJ databases">
        <title>Bird 10,000 Genomes (B10K) Project - Family phase.</title>
        <authorList>
            <person name="Zhang G."/>
        </authorList>
    </citation>
    <scope>NUCLEOTIDE SEQUENCE [LARGE SCALE GENOMIC DNA]</scope>
    <source>
        <strain evidence="9">B10K-DU-005-78</strain>
        <tissue evidence="9">Mixed tissue sample</tissue>
    </source>
</reference>
<dbReference type="PANTHER" id="PTHR14401">
    <property type="entry name" value="CENTROMERE PROTEIN K"/>
    <property type="match status" value="1"/>
</dbReference>
<evidence type="ECO:0000256" key="2">
    <source>
        <dbReference type="ARBA" id="ARBA00004584"/>
    </source>
</evidence>
<keyword evidence="6" id="KW-0539">Nucleus</keyword>
<dbReference type="AlphaFoldDB" id="A0A7L0GV81"/>
<protein>
    <submittedName>
        <fullName evidence="9">CENPK protein</fullName>
    </submittedName>
</protein>
<evidence type="ECO:0000256" key="7">
    <source>
        <dbReference type="ARBA" id="ARBA00023328"/>
    </source>
</evidence>
<accession>A0A7L0GV81</accession>
<feature type="non-terminal residue" evidence="9">
    <location>
        <position position="177"/>
    </location>
</feature>
<name>A0A7L0GV81_HERCA</name>
<feature type="coiled-coil region" evidence="8">
    <location>
        <begin position="5"/>
        <end position="49"/>
    </location>
</feature>
<sequence length="177" mass="20621">LQNVKDGLEMLLIAVQSKNKQLEEDLKREQQWHEEQKQLLDVLNKIEEETKTQVEQLPKKSLNTNTFDELQNKISKVKAYKNELLIALGEFLEEHFPLPEKCGSAKMNSSEDPAAELITLHEVLEILIKQLLNTPHEPYVTISDSFWPPYIELLLRCGIALRHPEDPNRMRLESFHI</sequence>
<comment type="caution">
    <text evidence="9">The sequence shown here is derived from an EMBL/GenBank/DDBJ whole genome shotgun (WGS) entry which is preliminary data.</text>
</comment>
<keyword evidence="4" id="KW-0158">Chromosome</keyword>
<dbReference type="Pfam" id="PF11802">
    <property type="entry name" value="CENP-K"/>
    <property type="match status" value="1"/>
</dbReference>
<organism evidence="9 10">
    <name type="scientific">Herpetotheres cachinnans</name>
    <name type="common">Laughing falcon</name>
    <name type="synonym">Falco cachinnans</name>
    <dbReference type="NCBI Taxonomy" id="56343"/>
    <lineage>
        <taxon>Eukaryota</taxon>
        <taxon>Metazoa</taxon>
        <taxon>Chordata</taxon>
        <taxon>Craniata</taxon>
        <taxon>Vertebrata</taxon>
        <taxon>Euteleostomi</taxon>
        <taxon>Archelosauria</taxon>
        <taxon>Archosauria</taxon>
        <taxon>Dinosauria</taxon>
        <taxon>Saurischia</taxon>
        <taxon>Theropoda</taxon>
        <taxon>Coelurosauria</taxon>
        <taxon>Aves</taxon>
        <taxon>Neognathae</taxon>
        <taxon>Neoaves</taxon>
        <taxon>Telluraves</taxon>
        <taxon>Australaves</taxon>
        <taxon>Falconiformes</taxon>
        <taxon>Falconidae</taxon>
        <taxon>Herpetotheres</taxon>
    </lineage>
</organism>
<evidence type="ECO:0000256" key="3">
    <source>
        <dbReference type="ARBA" id="ARBA00005795"/>
    </source>
</evidence>
<dbReference type="PANTHER" id="PTHR14401:SF6">
    <property type="entry name" value="CENTROMERE PROTEIN K"/>
    <property type="match status" value="1"/>
</dbReference>
<dbReference type="EMBL" id="VXAJ01000545">
    <property type="protein sequence ID" value="NXK11936.1"/>
    <property type="molecule type" value="Genomic_DNA"/>
</dbReference>
<dbReference type="InterPro" id="IPR020993">
    <property type="entry name" value="Centromere_CenpK"/>
</dbReference>
<dbReference type="Proteomes" id="UP000555649">
    <property type="component" value="Unassembled WGS sequence"/>
</dbReference>
<dbReference type="GO" id="GO:0000070">
    <property type="term" value="P:mitotic sister chromatid segregation"/>
    <property type="evidence" value="ECO:0007669"/>
    <property type="project" value="TreeGrafter"/>
</dbReference>
<dbReference type="GO" id="GO:0005634">
    <property type="term" value="C:nucleus"/>
    <property type="evidence" value="ECO:0007669"/>
    <property type="project" value="UniProtKB-SubCell"/>
</dbReference>
<evidence type="ECO:0000256" key="6">
    <source>
        <dbReference type="ARBA" id="ARBA00023242"/>
    </source>
</evidence>
<evidence type="ECO:0000313" key="9">
    <source>
        <dbReference type="EMBL" id="NXK11936.1"/>
    </source>
</evidence>
<dbReference type="GO" id="GO:0051382">
    <property type="term" value="P:kinetochore assembly"/>
    <property type="evidence" value="ECO:0007669"/>
    <property type="project" value="InterPro"/>
</dbReference>
<gene>
    <name evidence="9" type="primary">Cenpk</name>
    <name evidence="9" type="ORF">HERCAC_R16041</name>
</gene>
<feature type="non-terminal residue" evidence="9">
    <location>
        <position position="1"/>
    </location>
</feature>
<comment type="subcellular location">
    <subcellularLocation>
        <location evidence="2">Chromosome</location>
        <location evidence="2">Centromere</location>
    </subcellularLocation>
    <subcellularLocation>
        <location evidence="1">Nucleus</location>
    </subcellularLocation>
</comment>
<comment type="similarity">
    <text evidence="3">Belongs to the CENP-K/MCM22 family.</text>
</comment>
<keyword evidence="10" id="KW-1185">Reference proteome</keyword>
<evidence type="ECO:0000256" key="1">
    <source>
        <dbReference type="ARBA" id="ARBA00004123"/>
    </source>
</evidence>
<keyword evidence="7" id="KW-0137">Centromere</keyword>
<proteinExistence type="inferred from homology"/>
<keyword evidence="5 8" id="KW-0175">Coiled coil</keyword>